<dbReference type="PANTHER" id="PTHR45862">
    <property type="entry name" value="PROTEIN SGT1 HOMOLOG"/>
    <property type="match status" value="1"/>
</dbReference>
<dbReference type="Pfam" id="PF05002">
    <property type="entry name" value="SGS"/>
    <property type="match status" value="1"/>
</dbReference>
<reference evidence="4 5" key="1">
    <citation type="journal article" date="2015" name="Genome Biol. Evol.">
        <title>Phylogenomic analyses indicate that early fungi evolved digesting cell walls of algal ancestors of land plants.</title>
        <authorList>
            <person name="Chang Y."/>
            <person name="Wang S."/>
            <person name="Sekimoto S."/>
            <person name="Aerts A.L."/>
            <person name="Choi C."/>
            <person name="Clum A."/>
            <person name="LaButti K.M."/>
            <person name="Lindquist E.A."/>
            <person name="Yee Ngan C."/>
            <person name="Ohm R.A."/>
            <person name="Salamov A.A."/>
            <person name="Grigoriev I.V."/>
            <person name="Spatafora J.W."/>
            <person name="Berbee M.L."/>
        </authorList>
    </citation>
    <scope>NUCLEOTIDE SEQUENCE [LARGE SCALE GENOMIC DNA]</scope>
    <source>
        <strain evidence="4 5">JEL478</strain>
    </source>
</reference>
<protein>
    <submittedName>
        <fullName evidence="4">SGS-domain-containing protein</fullName>
    </submittedName>
</protein>
<feature type="compositionally biased region" description="Basic and acidic residues" evidence="1">
    <location>
        <begin position="141"/>
        <end position="154"/>
    </location>
</feature>
<organism evidence="4 5">
    <name type="scientific">Gonapodya prolifera (strain JEL478)</name>
    <name type="common">Monoblepharis prolifera</name>
    <dbReference type="NCBI Taxonomy" id="1344416"/>
    <lineage>
        <taxon>Eukaryota</taxon>
        <taxon>Fungi</taxon>
        <taxon>Fungi incertae sedis</taxon>
        <taxon>Chytridiomycota</taxon>
        <taxon>Chytridiomycota incertae sedis</taxon>
        <taxon>Monoblepharidomycetes</taxon>
        <taxon>Monoblepharidales</taxon>
        <taxon>Gonapodyaceae</taxon>
        <taxon>Gonapodya</taxon>
    </lineage>
</organism>
<dbReference type="GO" id="GO:0051087">
    <property type="term" value="F:protein-folding chaperone binding"/>
    <property type="evidence" value="ECO:0007669"/>
    <property type="project" value="InterPro"/>
</dbReference>
<dbReference type="CDD" id="cd06466">
    <property type="entry name" value="p23_CS_SGT1_like"/>
    <property type="match status" value="1"/>
</dbReference>
<dbReference type="STRING" id="1344416.A0A139AXC2"/>
<dbReference type="PROSITE" id="PS51203">
    <property type="entry name" value="CS"/>
    <property type="match status" value="1"/>
</dbReference>
<dbReference type="InterPro" id="IPR007052">
    <property type="entry name" value="CS_dom"/>
</dbReference>
<dbReference type="PROSITE" id="PS51048">
    <property type="entry name" value="SGS"/>
    <property type="match status" value="1"/>
</dbReference>
<dbReference type="Proteomes" id="UP000070544">
    <property type="component" value="Unassembled WGS sequence"/>
</dbReference>
<feature type="region of interest" description="Disordered" evidence="1">
    <location>
        <begin position="118"/>
        <end position="159"/>
    </location>
</feature>
<dbReference type="FunFam" id="2.60.40.790:FF:000012">
    <property type="entry name" value="SGT1 homolog, MIS12 kinetochore complex assembly cochaperone"/>
    <property type="match status" value="1"/>
</dbReference>
<keyword evidence="5" id="KW-1185">Reference proteome</keyword>
<feature type="domain" description="SGS" evidence="2">
    <location>
        <begin position="134"/>
        <end position="219"/>
    </location>
</feature>
<dbReference type="EMBL" id="KQ965733">
    <property type="protein sequence ID" value="KXS21370.1"/>
    <property type="molecule type" value="Genomic_DNA"/>
</dbReference>
<proteinExistence type="predicted"/>
<dbReference type="InterPro" id="IPR007699">
    <property type="entry name" value="SGS_dom"/>
</dbReference>
<dbReference type="AlphaFoldDB" id="A0A139AXC2"/>
<evidence type="ECO:0000313" key="4">
    <source>
        <dbReference type="EMBL" id="KXS21370.1"/>
    </source>
</evidence>
<dbReference type="InterPro" id="IPR008978">
    <property type="entry name" value="HSP20-like_chaperone"/>
</dbReference>
<dbReference type="Gene3D" id="2.60.40.790">
    <property type="match status" value="1"/>
</dbReference>
<evidence type="ECO:0000256" key="1">
    <source>
        <dbReference type="SAM" id="MobiDB-lite"/>
    </source>
</evidence>
<sequence>MTTDSAPEAIPRPNTGLAPSKIRHEWFQNDNFVTVTVFVKNLPKENVQLNLEPRVLSLSVKLPNSGGTDYSLELDPLAHEIIPAESKHSVLSTKIEIKLKKAEIGIKWGALEGQESGPVTKVAGAGDVPQQPPAYPSSARKRVDWSKVEKQAEEDKAEGEDALNSLFAKIYKDADPEAKKAMMKSFTESGGTVLSTNWKDVGTKYVEPSPPDGMEARKW</sequence>
<evidence type="ECO:0000259" key="3">
    <source>
        <dbReference type="PROSITE" id="PS51203"/>
    </source>
</evidence>
<gene>
    <name evidence="4" type="ORF">M427DRAFT_51595</name>
</gene>
<dbReference type="OMA" id="KVHMTAD"/>
<feature type="domain" description="CS" evidence="3">
    <location>
        <begin position="19"/>
        <end position="112"/>
    </location>
</feature>
<evidence type="ECO:0000259" key="2">
    <source>
        <dbReference type="PROSITE" id="PS51048"/>
    </source>
</evidence>
<dbReference type="SUPFAM" id="SSF49764">
    <property type="entry name" value="HSP20-like chaperones"/>
    <property type="match status" value="1"/>
</dbReference>
<dbReference type="Pfam" id="PF04969">
    <property type="entry name" value="CS"/>
    <property type="match status" value="1"/>
</dbReference>
<name>A0A139AXC2_GONPJ</name>
<dbReference type="GO" id="GO:0005737">
    <property type="term" value="C:cytoplasm"/>
    <property type="evidence" value="ECO:0007669"/>
    <property type="project" value="UniProtKB-ARBA"/>
</dbReference>
<evidence type="ECO:0000313" key="5">
    <source>
        <dbReference type="Proteomes" id="UP000070544"/>
    </source>
</evidence>
<dbReference type="InterPro" id="IPR044563">
    <property type="entry name" value="Sgt1-like"/>
</dbReference>
<dbReference type="OrthoDB" id="1898560at2759"/>
<accession>A0A139AXC2</accession>